<keyword evidence="5" id="KW-0493">Microtubule</keyword>
<evidence type="ECO:0000256" key="1">
    <source>
        <dbReference type="ARBA" id="ARBA00004245"/>
    </source>
</evidence>
<keyword evidence="6" id="KW-0498">Mitosis</keyword>
<evidence type="ECO:0000256" key="9">
    <source>
        <dbReference type="SAM" id="MobiDB-lite"/>
    </source>
</evidence>
<comment type="caution">
    <text evidence="11">The sequence shown here is derived from an EMBL/GenBank/DDBJ whole genome shotgun (WGS) entry which is preliminary data.</text>
</comment>
<dbReference type="PROSITE" id="PS50021">
    <property type="entry name" value="CH"/>
    <property type="match status" value="1"/>
</dbReference>
<keyword evidence="8" id="KW-0131">Cell cycle</keyword>
<evidence type="ECO:0000256" key="5">
    <source>
        <dbReference type="ARBA" id="ARBA00022701"/>
    </source>
</evidence>
<dbReference type="InterPro" id="IPR001715">
    <property type="entry name" value="CH_dom"/>
</dbReference>
<name>A0A8H6YX92_9AGAR</name>
<protein>
    <recommendedName>
        <fullName evidence="10">Calponin-homology (CH) domain-containing protein</fullName>
    </recommendedName>
</protein>
<evidence type="ECO:0000256" key="4">
    <source>
        <dbReference type="ARBA" id="ARBA00022618"/>
    </source>
</evidence>
<dbReference type="InterPro" id="IPR027328">
    <property type="entry name" value="MAPRE"/>
</dbReference>
<dbReference type="Gene3D" id="1.10.418.10">
    <property type="entry name" value="Calponin-like domain"/>
    <property type="match status" value="1"/>
</dbReference>
<dbReference type="AlphaFoldDB" id="A0A8H6YX92"/>
<dbReference type="OrthoDB" id="2119228at2759"/>
<dbReference type="PANTHER" id="PTHR10623">
    <property type="entry name" value="MICROTUBULE-ASSOCIATED PROTEIN RP/EB FAMILY MEMBER"/>
    <property type="match status" value="1"/>
</dbReference>
<proteinExistence type="inferred from homology"/>
<dbReference type="InterPro" id="IPR036872">
    <property type="entry name" value="CH_dom_sf"/>
</dbReference>
<dbReference type="SUPFAM" id="SSF47576">
    <property type="entry name" value="Calponin-homology domain, CH-domain"/>
    <property type="match status" value="1"/>
</dbReference>
<dbReference type="GO" id="GO:0051010">
    <property type="term" value="F:microtubule plus-end binding"/>
    <property type="evidence" value="ECO:0007669"/>
    <property type="project" value="UniProtKB-ARBA"/>
</dbReference>
<dbReference type="EMBL" id="JACAZI010000003">
    <property type="protein sequence ID" value="KAF7365991.1"/>
    <property type="molecule type" value="Genomic_DNA"/>
</dbReference>
<dbReference type="GO" id="GO:0051233">
    <property type="term" value="C:spindle midzone"/>
    <property type="evidence" value="ECO:0007669"/>
    <property type="project" value="UniProtKB-ARBA"/>
</dbReference>
<dbReference type="GO" id="GO:0035372">
    <property type="term" value="P:protein localization to microtubule"/>
    <property type="evidence" value="ECO:0007669"/>
    <property type="project" value="UniProtKB-ARBA"/>
</dbReference>
<sequence>MASASSTELLAWLNDLLQLNYTKVDECGRGGAYLQVLDSIYGDIPMARVKMNAKGESEYLANYTIMETVFKDKNIDKVIPVDKLVRCEMQDNLVFLQWLRSLWDANYAVGEYDAVSRRMGALTLQDPSASESPAPIAAQPSPPSSVPTPCFDTLDEEVEFYNKKHRAALDAGGRDDDSLRKLQTLILRPQSFLPVDSLQSRIIKRPPVPITLPLLPVLHSTSLTLPSLRINLSAHSSFLSFSPSESLPPSSFLPFCPFATASPVSGDGAGGARATRMLARYTLWCTLYTALLGGYAMSTVQDVLRRPPLFFAHLAVRRFVLVSLLARFTPNSTLLRWNSFISSVFHLRRSAHRRCLDHF</sequence>
<dbReference type="GO" id="GO:0072686">
    <property type="term" value="C:mitotic spindle"/>
    <property type="evidence" value="ECO:0007669"/>
    <property type="project" value="UniProtKB-ARBA"/>
</dbReference>
<evidence type="ECO:0000256" key="6">
    <source>
        <dbReference type="ARBA" id="ARBA00022776"/>
    </source>
</evidence>
<evidence type="ECO:0000259" key="10">
    <source>
        <dbReference type="PROSITE" id="PS50021"/>
    </source>
</evidence>
<comment type="subcellular location">
    <subcellularLocation>
        <location evidence="1">Cytoplasm</location>
        <location evidence="1">Cytoskeleton</location>
    </subcellularLocation>
</comment>
<keyword evidence="7" id="KW-0206">Cytoskeleton</keyword>
<feature type="compositionally biased region" description="Low complexity" evidence="9">
    <location>
        <begin position="127"/>
        <end position="139"/>
    </location>
</feature>
<dbReference type="GO" id="GO:0051301">
    <property type="term" value="P:cell division"/>
    <property type="evidence" value="ECO:0007669"/>
    <property type="project" value="UniProtKB-KW"/>
</dbReference>
<organism evidence="11 12">
    <name type="scientific">Mycena venus</name>
    <dbReference type="NCBI Taxonomy" id="2733690"/>
    <lineage>
        <taxon>Eukaryota</taxon>
        <taxon>Fungi</taxon>
        <taxon>Dikarya</taxon>
        <taxon>Basidiomycota</taxon>
        <taxon>Agaricomycotina</taxon>
        <taxon>Agaricomycetes</taxon>
        <taxon>Agaricomycetidae</taxon>
        <taxon>Agaricales</taxon>
        <taxon>Marasmiineae</taxon>
        <taxon>Mycenaceae</taxon>
        <taxon>Mycena</taxon>
    </lineage>
</organism>
<gene>
    <name evidence="11" type="ORF">MVEN_00475000</name>
</gene>
<keyword evidence="12" id="KW-1185">Reference proteome</keyword>
<dbReference type="GO" id="GO:0030473">
    <property type="term" value="P:nuclear migration along microtubule"/>
    <property type="evidence" value="ECO:0007669"/>
    <property type="project" value="UniProtKB-ARBA"/>
</dbReference>
<evidence type="ECO:0000256" key="7">
    <source>
        <dbReference type="ARBA" id="ARBA00023212"/>
    </source>
</evidence>
<evidence type="ECO:0000313" key="12">
    <source>
        <dbReference type="Proteomes" id="UP000620124"/>
    </source>
</evidence>
<accession>A0A8H6YX92</accession>
<reference evidence="11" key="1">
    <citation type="submission" date="2020-05" db="EMBL/GenBank/DDBJ databases">
        <title>Mycena genomes resolve the evolution of fungal bioluminescence.</title>
        <authorList>
            <person name="Tsai I.J."/>
        </authorList>
    </citation>
    <scope>NUCLEOTIDE SEQUENCE</scope>
    <source>
        <strain evidence="11">CCC161011</strain>
    </source>
</reference>
<comment type="similarity">
    <text evidence="2">Belongs to the MAPRE family.</text>
</comment>
<evidence type="ECO:0000256" key="2">
    <source>
        <dbReference type="ARBA" id="ARBA00010729"/>
    </source>
</evidence>
<evidence type="ECO:0000256" key="3">
    <source>
        <dbReference type="ARBA" id="ARBA00022490"/>
    </source>
</evidence>
<keyword evidence="4" id="KW-0132">Cell division</keyword>
<evidence type="ECO:0000313" key="11">
    <source>
        <dbReference type="EMBL" id="KAF7365991.1"/>
    </source>
</evidence>
<keyword evidence="3" id="KW-0963">Cytoplasm</keyword>
<feature type="region of interest" description="Disordered" evidence="9">
    <location>
        <begin position="125"/>
        <end position="146"/>
    </location>
</feature>
<dbReference type="GO" id="GO:0035371">
    <property type="term" value="C:microtubule plus-end"/>
    <property type="evidence" value="ECO:0007669"/>
    <property type="project" value="UniProtKB-ARBA"/>
</dbReference>
<feature type="domain" description="Calponin-homology (CH)" evidence="10">
    <location>
        <begin position="3"/>
        <end position="104"/>
    </location>
</feature>
<dbReference type="Proteomes" id="UP000620124">
    <property type="component" value="Unassembled WGS sequence"/>
</dbReference>
<dbReference type="FunFam" id="1.10.418.10:FF:000028">
    <property type="entry name" value="RP/EB family microtubule-associated protein"/>
    <property type="match status" value="1"/>
</dbReference>
<evidence type="ECO:0000256" key="8">
    <source>
        <dbReference type="ARBA" id="ARBA00023306"/>
    </source>
</evidence>